<dbReference type="InterPro" id="IPR012337">
    <property type="entry name" value="RNaseH-like_sf"/>
</dbReference>
<keyword evidence="2 13" id="KW-0963">Cytoplasm</keyword>
<dbReference type="NCBIfam" id="TIGR00228">
    <property type="entry name" value="ruvC"/>
    <property type="match status" value="1"/>
</dbReference>
<keyword evidence="5 13" id="KW-0255">Endonuclease</keyword>
<keyword evidence="7 13" id="KW-0378">Hydrolase</keyword>
<comment type="cofactor">
    <cofactor evidence="13">
        <name>Mg(2+)</name>
        <dbReference type="ChEBI" id="CHEBI:18420"/>
    </cofactor>
    <text evidence="13">Binds 2 Mg(2+) ion per subunit.</text>
</comment>
<evidence type="ECO:0000256" key="3">
    <source>
        <dbReference type="ARBA" id="ARBA00022722"/>
    </source>
</evidence>
<keyword evidence="4 13" id="KW-0479">Metal-binding</keyword>
<evidence type="ECO:0000256" key="7">
    <source>
        <dbReference type="ARBA" id="ARBA00022801"/>
    </source>
</evidence>
<protein>
    <recommendedName>
        <fullName evidence="13 14">Crossover junction endodeoxyribonuclease RuvC</fullName>
        <ecNumber evidence="13 14">3.1.21.10</ecNumber>
    </recommendedName>
    <alternativeName>
        <fullName evidence="13">Holliday junction nuclease RuvC</fullName>
    </alternativeName>
    <alternativeName>
        <fullName evidence="13">Holliday junction resolvase RuvC</fullName>
    </alternativeName>
</protein>
<accession>A0A1F6EGY4</accession>
<dbReference type="Gene3D" id="3.30.420.10">
    <property type="entry name" value="Ribonuclease H-like superfamily/Ribonuclease H"/>
    <property type="match status" value="1"/>
</dbReference>
<dbReference type="GO" id="GO:0000287">
    <property type="term" value="F:magnesium ion binding"/>
    <property type="evidence" value="ECO:0007669"/>
    <property type="project" value="UniProtKB-UniRule"/>
</dbReference>
<comment type="catalytic activity">
    <reaction evidence="12 13">
        <text>Endonucleolytic cleavage at a junction such as a reciprocal single-stranded crossover between two homologous DNA duplexes (Holliday junction).</text>
        <dbReference type="EC" id="3.1.21.10"/>
    </reaction>
</comment>
<keyword evidence="3 13" id="KW-0540">Nuclease</keyword>
<evidence type="ECO:0000256" key="4">
    <source>
        <dbReference type="ARBA" id="ARBA00022723"/>
    </source>
</evidence>
<dbReference type="AlphaFoldDB" id="A0A1F6EGY4"/>
<dbReference type="HAMAP" id="MF_00034">
    <property type="entry name" value="RuvC"/>
    <property type="match status" value="1"/>
</dbReference>
<reference evidence="15 16" key="1">
    <citation type="journal article" date="2016" name="Nat. Commun.">
        <title>Thousands of microbial genomes shed light on interconnected biogeochemical processes in an aquifer system.</title>
        <authorList>
            <person name="Anantharaman K."/>
            <person name="Brown C.T."/>
            <person name="Hug L.A."/>
            <person name="Sharon I."/>
            <person name="Castelle C.J."/>
            <person name="Probst A.J."/>
            <person name="Thomas B.C."/>
            <person name="Singh A."/>
            <person name="Wilkins M.J."/>
            <person name="Karaoz U."/>
            <person name="Brodie E.L."/>
            <person name="Williams K.H."/>
            <person name="Hubbard S.S."/>
            <person name="Banfield J.F."/>
        </authorList>
    </citation>
    <scope>NUCLEOTIDE SEQUENCE [LARGE SCALE GENOMIC DNA]</scope>
</reference>
<evidence type="ECO:0000256" key="9">
    <source>
        <dbReference type="ARBA" id="ARBA00023125"/>
    </source>
</evidence>
<feature type="binding site" evidence="13">
    <location>
        <position position="67"/>
    </location>
    <ligand>
        <name>Mg(2+)</name>
        <dbReference type="ChEBI" id="CHEBI:18420"/>
        <label>2</label>
    </ligand>
</feature>
<comment type="subcellular location">
    <subcellularLocation>
        <location evidence="13">Cytoplasm</location>
    </subcellularLocation>
</comment>
<evidence type="ECO:0000313" key="16">
    <source>
        <dbReference type="Proteomes" id="UP000177306"/>
    </source>
</evidence>
<evidence type="ECO:0000313" key="15">
    <source>
        <dbReference type="EMBL" id="OGG72901.1"/>
    </source>
</evidence>
<dbReference type="EC" id="3.1.21.10" evidence="13 14"/>
<dbReference type="GO" id="GO:0006281">
    <property type="term" value="P:DNA repair"/>
    <property type="evidence" value="ECO:0007669"/>
    <property type="project" value="UniProtKB-UniRule"/>
</dbReference>
<gene>
    <name evidence="13" type="primary">ruvC</name>
    <name evidence="15" type="ORF">A3A38_01620</name>
</gene>
<organism evidence="15 16">
    <name type="scientific">Candidatus Kaiserbacteria bacterium RIFCSPLOWO2_01_FULL_53_17</name>
    <dbReference type="NCBI Taxonomy" id="1798511"/>
    <lineage>
        <taxon>Bacteria</taxon>
        <taxon>Candidatus Kaiseribacteriota</taxon>
    </lineage>
</organism>
<dbReference type="InterPro" id="IPR002176">
    <property type="entry name" value="X-over_junc_endoDNase_RuvC"/>
</dbReference>
<evidence type="ECO:0000256" key="12">
    <source>
        <dbReference type="ARBA" id="ARBA00029354"/>
    </source>
</evidence>
<evidence type="ECO:0000256" key="8">
    <source>
        <dbReference type="ARBA" id="ARBA00022842"/>
    </source>
</evidence>
<dbReference type="GO" id="GO:0003677">
    <property type="term" value="F:DNA binding"/>
    <property type="evidence" value="ECO:0007669"/>
    <property type="project" value="UniProtKB-KW"/>
</dbReference>
<comment type="caution">
    <text evidence="15">The sequence shown here is derived from an EMBL/GenBank/DDBJ whole genome shotgun (WGS) entry which is preliminary data.</text>
</comment>
<feature type="active site" evidence="13">
    <location>
        <position position="140"/>
    </location>
</feature>
<dbReference type="SUPFAM" id="SSF53098">
    <property type="entry name" value="Ribonuclease H-like"/>
    <property type="match status" value="1"/>
</dbReference>
<dbReference type="GO" id="GO:0048476">
    <property type="term" value="C:Holliday junction resolvase complex"/>
    <property type="evidence" value="ECO:0007669"/>
    <property type="project" value="UniProtKB-UniRule"/>
</dbReference>
<evidence type="ECO:0000256" key="10">
    <source>
        <dbReference type="ARBA" id="ARBA00023172"/>
    </source>
</evidence>
<feature type="binding site" evidence="13">
    <location>
        <position position="140"/>
    </location>
    <ligand>
        <name>Mg(2+)</name>
        <dbReference type="ChEBI" id="CHEBI:18420"/>
        <label>1</label>
    </ligand>
</feature>
<dbReference type="Pfam" id="PF02075">
    <property type="entry name" value="RuvC"/>
    <property type="match status" value="1"/>
</dbReference>
<keyword evidence="9 13" id="KW-0238">DNA-binding</keyword>
<keyword evidence="8 13" id="KW-0460">Magnesium</keyword>
<dbReference type="InterPro" id="IPR036397">
    <property type="entry name" value="RNaseH_sf"/>
</dbReference>
<keyword evidence="6 13" id="KW-0227">DNA damage</keyword>
<dbReference type="GO" id="GO:0005737">
    <property type="term" value="C:cytoplasm"/>
    <property type="evidence" value="ECO:0007669"/>
    <property type="project" value="UniProtKB-SubCell"/>
</dbReference>
<feature type="active site" evidence="13">
    <location>
        <position position="67"/>
    </location>
</feature>
<evidence type="ECO:0000256" key="5">
    <source>
        <dbReference type="ARBA" id="ARBA00022759"/>
    </source>
</evidence>
<dbReference type="FunFam" id="3.30.420.10:FF:000002">
    <property type="entry name" value="Crossover junction endodeoxyribonuclease RuvC"/>
    <property type="match status" value="1"/>
</dbReference>
<comment type="similarity">
    <text evidence="1 13">Belongs to the RuvC family.</text>
</comment>
<feature type="active site" evidence="13">
    <location>
        <position position="7"/>
    </location>
</feature>
<dbReference type="EMBL" id="MFLY01000025">
    <property type="protein sequence ID" value="OGG72901.1"/>
    <property type="molecule type" value="Genomic_DNA"/>
</dbReference>
<keyword evidence="10 13" id="KW-0233">DNA recombination</keyword>
<evidence type="ECO:0000256" key="13">
    <source>
        <dbReference type="HAMAP-Rule" id="MF_00034"/>
    </source>
</evidence>
<sequence>MRVLAIDPGYGRCGVAVVEKENGKERWIYSDCIETNAKDGFVERLAQVVAECEQLIKKYKPDALAMERLFFTSNQKTAMQVAEVRGAILNAAAVAGIPSFEYTPAQVKSATTGSGRADKKQVTDMLHLLLKIDKTIRHDDEYDAIAIGITYLAHTR</sequence>
<proteinExistence type="inferred from homology"/>
<keyword evidence="11 13" id="KW-0234">DNA repair</keyword>
<comment type="function">
    <text evidence="13">The RuvA-RuvB-RuvC complex processes Holliday junction (HJ) DNA during genetic recombination and DNA repair. Endonuclease that resolves HJ intermediates. Cleaves cruciform DNA by making single-stranded nicks across the HJ at symmetrical positions within the homologous arms, yielding a 5'-phosphate and a 3'-hydroxyl group; requires a central core of homology in the junction. The consensus cleavage sequence is 5'-(A/T)TT(C/G)-3'. Cleavage occurs on the 3'-side of the TT dinucleotide at the point of strand exchange. HJ branch migration catalyzed by RuvA-RuvB allows RuvC to scan DNA until it finds its consensus sequence, where it cleaves and resolves the cruciform DNA.</text>
</comment>
<dbReference type="Proteomes" id="UP000177306">
    <property type="component" value="Unassembled WGS sequence"/>
</dbReference>
<dbReference type="PANTHER" id="PTHR30194">
    <property type="entry name" value="CROSSOVER JUNCTION ENDODEOXYRIBONUCLEASE RUVC"/>
    <property type="match status" value="1"/>
</dbReference>
<feature type="binding site" evidence="13">
    <location>
        <position position="7"/>
    </location>
    <ligand>
        <name>Mg(2+)</name>
        <dbReference type="ChEBI" id="CHEBI:18420"/>
        <label>1</label>
    </ligand>
</feature>
<comment type="subunit">
    <text evidence="13">Homodimer which binds Holliday junction (HJ) DNA. The HJ becomes 2-fold symmetrical on binding to RuvC with unstacked arms; it has a different conformation from HJ DNA in complex with RuvA. In the full resolvosome a probable DNA-RuvA(4)-RuvB(12)-RuvC(2) complex forms which resolves the HJ.</text>
</comment>
<evidence type="ECO:0000256" key="1">
    <source>
        <dbReference type="ARBA" id="ARBA00009518"/>
    </source>
</evidence>
<dbReference type="PANTHER" id="PTHR30194:SF3">
    <property type="entry name" value="CROSSOVER JUNCTION ENDODEOXYRIBONUCLEASE RUVC"/>
    <property type="match status" value="1"/>
</dbReference>
<evidence type="ECO:0000256" key="11">
    <source>
        <dbReference type="ARBA" id="ARBA00023204"/>
    </source>
</evidence>
<dbReference type="GO" id="GO:0006310">
    <property type="term" value="P:DNA recombination"/>
    <property type="evidence" value="ECO:0007669"/>
    <property type="project" value="UniProtKB-UniRule"/>
</dbReference>
<name>A0A1F6EGY4_9BACT</name>
<dbReference type="PRINTS" id="PR00696">
    <property type="entry name" value="RSOLVASERUVC"/>
</dbReference>
<dbReference type="GO" id="GO:0008821">
    <property type="term" value="F:crossover junction DNA endonuclease activity"/>
    <property type="evidence" value="ECO:0007669"/>
    <property type="project" value="UniProtKB-UniRule"/>
</dbReference>
<dbReference type="CDD" id="cd16962">
    <property type="entry name" value="RuvC"/>
    <property type="match status" value="1"/>
</dbReference>
<evidence type="ECO:0000256" key="6">
    <source>
        <dbReference type="ARBA" id="ARBA00022763"/>
    </source>
</evidence>
<evidence type="ECO:0000256" key="2">
    <source>
        <dbReference type="ARBA" id="ARBA00022490"/>
    </source>
</evidence>
<evidence type="ECO:0000256" key="14">
    <source>
        <dbReference type="NCBIfam" id="TIGR00228"/>
    </source>
</evidence>